<comment type="caution">
    <text evidence="1">The sequence shown here is derived from an EMBL/GenBank/DDBJ whole genome shotgun (WGS) entry which is preliminary data.</text>
</comment>
<evidence type="ECO:0000313" key="1">
    <source>
        <dbReference type="EMBL" id="KAG8082739.1"/>
    </source>
</evidence>
<dbReference type="Proteomes" id="UP000729402">
    <property type="component" value="Unassembled WGS sequence"/>
</dbReference>
<dbReference type="AlphaFoldDB" id="A0A8J5TAH1"/>
<proteinExistence type="predicted"/>
<dbReference type="PROSITE" id="PS51257">
    <property type="entry name" value="PROKAR_LIPOPROTEIN"/>
    <property type="match status" value="1"/>
</dbReference>
<keyword evidence="2" id="KW-1185">Reference proteome</keyword>
<sequence length="157" mass="16909">MKPQPRKREESSLVSNVASSFAAGCSGLVAAAASHTFECLILPKVVPNALLCLRIVHVEDMMRPLFLRRYGEARCGNLSPSSRLGDNLGAYTTLYNTIAHNSYNTVLSSDQYNSESGGALEPQQMEWGSTGVGRGGALEQLERALGAADLEHCNPRL</sequence>
<organism evidence="1 2">
    <name type="scientific">Zizania palustris</name>
    <name type="common">Northern wild rice</name>
    <dbReference type="NCBI Taxonomy" id="103762"/>
    <lineage>
        <taxon>Eukaryota</taxon>
        <taxon>Viridiplantae</taxon>
        <taxon>Streptophyta</taxon>
        <taxon>Embryophyta</taxon>
        <taxon>Tracheophyta</taxon>
        <taxon>Spermatophyta</taxon>
        <taxon>Magnoliopsida</taxon>
        <taxon>Liliopsida</taxon>
        <taxon>Poales</taxon>
        <taxon>Poaceae</taxon>
        <taxon>BOP clade</taxon>
        <taxon>Oryzoideae</taxon>
        <taxon>Oryzeae</taxon>
        <taxon>Zizaniinae</taxon>
        <taxon>Zizania</taxon>
    </lineage>
</organism>
<reference evidence="1" key="1">
    <citation type="journal article" date="2021" name="bioRxiv">
        <title>Whole Genome Assembly and Annotation of Northern Wild Rice, Zizania palustris L., Supports a Whole Genome Duplication in the Zizania Genus.</title>
        <authorList>
            <person name="Haas M."/>
            <person name="Kono T."/>
            <person name="Macchietto M."/>
            <person name="Millas R."/>
            <person name="McGilp L."/>
            <person name="Shao M."/>
            <person name="Duquette J."/>
            <person name="Hirsch C.N."/>
            <person name="Kimball J."/>
        </authorList>
    </citation>
    <scope>NUCLEOTIDE SEQUENCE</scope>
    <source>
        <tissue evidence="1">Fresh leaf tissue</tissue>
    </source>
</reference>
<reference evidence="1" key="2">
    <citation type="submission" date="2021-02" db="EMBL/GenBank/DDBJ databases">
        <authorList>
            <person name="Kimball J.A."/>
            <person name="Haas M.W."/>
            <person name="Macchietto M."/>
            <person name="Kono T."/>
            <person name="Duquette J."/>
            <person name="Shao M."/>
        </authorList>
    </citation>
    <scope>NUCLEOTIDE SEQUENCE</scope>
    <source>
        <tissue evidence="1">Fresh leaf tissue</tissue>
    </source>
</reference>
<name>A0A8J5TAH1_ZIZPA</name>
<accession>A0A8J5TAH1</accession>
<gene>
    <name evidence="1" type="ORF">GUJ93_ZPchr0014g46791</name>
</gene>
<protein>
    <submittedName>
        <fullName evidence="1">Uncharacterized protein</fullName>
    </submittedName>
</protein>
<evidence type="ECO:0000313" key="2">
    <source>
        <dbReference type="Proteomes" id="UP000729402"/>
    </source>
</evidence>
<dbReference type="EMBL" id="JAAALK010000086">
    <property type="protein sequence ID" value="KAG8082739.1"/>
    <property type="molecule type" value="Genomic_DNA"/>
</dbReference>